<sequence>MSGVTLENNWHNILSNENGCSVTANNANKAPSDEEEDFVVDLNTGSLEPVSLNHYMRMLEVTEKFGQL</sequence>
<evidence type="ECO:0000313" key="1">
    <source>
        <dbReference type="EMBL" id="CCF57405.1"/>
    </source>
</evidence>
<dbReference type="EMBL" id="HE650823">
    <property type="protein sequence ID" value="CCF57405.1"/>
    <property type="molecule type" value="Genomic_DNA"/>
</dbReference>
<dbReference type="HOGENOM" id="CLU_2794296_0_0_1"/>
<organism evidence="1 2">
    <name type="scientific">Kazachstania africana (strain ATCC 22294 / BCRC 22015 / CBS 2517 / CECT 1963 / NBRC 1671 / NRRL Y-8276)</name>
    <name type="common">Yeast</name>
    <name type="synonym">Kluyveromyces africanus</name>
    <dbReference type="NCBI Taxonomy" id="1071382"/>
    <lineage>
        <taxon>Eukaryota</taxon>
        <taxon>Fungi</taxon>
        <taxon>Dikarya</taxon>
        <taxon>Ascomycota</taxon>
        <taxon>Saccharomycotina</taxon>
        <taxon>Saccharomycetes</taxon>
        <taxon>Saccharomycetales</taxon>
        <taxon>Saccharomycetaceae</taxon>
        <taxon>Kazachstania</taxon>
    </lineage>
</organism>
<gene>
    <name evidence="1" type="primary">KAFR0C04140</name>
    <name evidence="1" type="ORF">KAFR_0C04140</name>
</gene>
<dbReference type="KEGG" id="kaf:KAFR_0C04140"/>
<proteinExistence type="predicted"/>
<dbReference type="OrthoDB" id="4070339at2759"/>
<dbReference type="GeneID" id="13885324"/>
<dbReference type="RefSeq" id="XP_003956540.1">
    <property type="nucleotide sequence ID" value="XM_003956491.1"/>
</dbReference>
<protein>
    <submittedName>
        <fullName evidence="1">Uncharacterized protein</fullName>
    </submittedName>
</protein>
<name>H2ASQ5_KAZAF</name>
<dbReference type="AlphaFoldDB" id="H2ASQ5"/>
<evidence type="ECO:0000313" key="2">
    <source>
        <dbReference type="Proteomes" id="UP000005220"/>
    </source>
</evidence>
<keyword evidence="2" id="KW-1185">Reference proteome</keyword>
<dbReference type="InParanoid" id="H2ASQ5"/>
<reference evidence="1 2" key="1">
    <citation type="journal article" date="2011" name="Proc. Natl. Acad. Sci. U.S.A.">
        <title>Evolutionary erosion of yeast sex chromosomes by mating-type switching accidents.</title>
        <authorList>
            <person name="Gordon J.L."/>
            <person name="Armisen D."/>
            <person name="Proux-Wera E."/>
            <person name="Oheigeartaigh S.S."/>
            <person name="Byrne K.P."/>
            <person name="Wolfe K.H."/>
        </authorList>
    </citation>
    <scope>NUCLEOTIDE SEQUENCE [LARGE SCALE GENOMIC DNA]</scope>
    <source>
        <strain evidence="2">ATCC 22294 / BCRC 22015 / CBS 2517 / CECT 1963 / NBRC 1671 / NRRL Y-8276</strain>
    </source>
</reference>
<accession>H2ASQ5</accession>
<dbReference type="Proteomes" id="UP000005220">
    <property type="component" value="Chromosome 3"/>
</dbReference>